<evidence type="ECO:0000256" key="4">
    <source>
        <dbReference type="ARBA" id="ARBA00023128"/>
    </source>
</evidence>
<organism evidence="7">
    <name type="scientific">Rhodotorula toruloides</name>
    <name type="common">Yeast</name>
    <name type="synonym">Rhodosporidium toruloides</name>
    <dbReference type="NCBI Taxonomy" id="5286"/>
    <lineage>
        <taxon>Eukaryota</taxon>
        <taxon>Fungi</taxon>
        <taxon>Dikarya</taxon>
        <taxon>Basidiomycota</taxon>
        <taxon>Pucciniomycotina</taxon>
        <taxon>Microbotryomycetes</taxon>
        <taxon>Sporidiobolales</taxon>
        <taxon>Sporidiobolaceae</taxon>
        <taxon>Rhodotorula</taxon>
    </lineage>
</organism>
<keyword evidence="5" id="KW-0175">Coiled coil</keyword>
<reference evidence="7" key="1">
    <citation type="journal article" date="2014" name="Genome Announc.">
        <title>Draft genome sequence of Rhodosporidium toruloides CECT1137, an oleaginous yeast of biotechnological interest.</title>
        <authorList>
            <person name="Morin N."/>
            <person name="Calcas X."/>
            <person name="Devillers H."/>
            <person name="Durrens P."/>
            <person name="Sherman D.J."/>
            <person name="Nicaud J.-M."/>
            <person name="Neuveglise C."/>
        </authorList>
    </citation>
    <scope>NUCLEOTIDE SEQUENCE</scope>
    <source>
        <strain evidence="7">CECT1137</strain>
    </source>
</reference>
<dbReference type="Pfam" id="PF06644">
    <property type="entry name" value="ATP11"/>
    <property type="match status" value="1"/>
</dbReference>
<evidence type="ECO:0000256" key="1">
    <source>
        <dbReference type="ARBA" id="ARBA00004173"/>
    </source>
</evidence>
<evidence type="ECO:0000256" key="6">
    <source>
        <dbReference type="SAM" id="MobiDB-lite"/>
    </source>
</evidence>
<dbReference type="GO" id="GO:0033615">
    <property type="term" value="P:mitochondrial proton-transporting ATP synthase complex assembly"/>
    <property type="evidence" value="ECO:0007669"/>
    <property type="project" value="TreeGrafter"/>
</dbReference>
<proteinExistence type="inferred from homology"/>
<dbReference type="EMBL" id="LK052941">
    <property type="protein sequence ID" value="CDR41795.1"/>
    <property type="molecule type" value="Genomic_DNA"/>
</dbReference>
<dbReference type="AlphaFoldDB" id="A0A061AW45"/>
<feature type="compositionally biased region" description="Basic and acidic residues" evidence="6">
    <location>
        <begin position="120"/>
        <end position="132"/>
    </location>
</feature>
<evidence type="ECO:0000313" key="7">
    <source>
        <dbReference type="EMBL" id="CDR41795.1"/>
    </source>
</evidence>
<comment type="similarity">
    <text evidence="2">Belongs to the ATP11 family.</text>
</comment>
<keyword evidence="4" id="KW-0496">Mitochondrion</keyword>
<dbReference type="GO" id="GO:0005739">
    <property type="term" value="C:mitochondrion"/>
    <property type="evidence" value="ECO:0007669"/>
    <property type="project" value="UniProtKB-SubCell"/>
</dbReference>
<feature type="compositionally biased region" description="Low complexity" evidence="6">
    <location>
        <begin position="140"/>
        <end position="151"/>
    </location>
</feature>
<name>A0A061AW45_RHOTO</name>
<dbReference type="OrthoDB" id="16535at2759"/>
<feature type="coiled-coil region" evidence="5">
    <location>
        <begin position="54"/>
        <end position="81"/>
    </location>
</feature>
<evidence type="ECO:0000256" key="5">
    <source>
        <dbReference type="SAM" id="Coils"/>
    </source>
</evidence>
<protein>
    <submittedName>
        <fullName evidence="7">RHTO0S06e06480g1_1</fullName>
    </submittedName>
</protein>
<dbReference type="PANTHER" id="PTHR13126">
    <property type="entry name" value="CHAPERONE ATP11"/>
    <property type="match status" value="1"/>
</dbReference>
<evidence type="ECO:0000256" key="2">
    <source>
        <dbReference type="ARBA" id="ARBA00009116"/>
    </source>
</evidence>
<feature type="region of interest" description="Disordered" evidence="6">
    <location>
        <begin position="92"/>
        <end position="162"/>
    </location>
</feature>
<sequence length="366" mass="40224">MSVSLLRSRLSHLARSRVPLRTPLASRTVPAASFTSSAPHHNATPDWEQLVGGRAGIERKRQQFEEKYRAALEAKAKAEGLSVDELKERVRTSNVMAARPETTKSAGQESLGPVEAGSMDPRKSEEELKQPEVVKPLPSAEEQGGAKAEQASRQGDSPVKPLNDIMDLSKASDLTTPALSQLWTAYHQSKGFLSAAVPMETYLRMINSARKYPLFVLPLARVAELPEGQEDASATEMHLLEWSLLPQPAGVNEPVPPPSTVLFTPLAEYKARQEYAQPYLILTHYTDLANSHNVVLMRGEITPNVALNSTDAQVLAVRMQLFYNDTGKGGDIEQARRELLRTFHEAPEEFNVEALIKAGSISELSP</sequence>
<keyword evidence="3" id="KW-0809">Transit peptide</keyword>
<evidence type="ECO:0000256" key="3">
    <source>
        <dbReference type="ARBA" id="ARBA00022946"/>
    </source>
</evidence>
<gene>
    <name evidence="7" type="ORF">RHTO0S_06e06480g</name>
</gene>
<comment type="subcellular location">
    <subcellularLocation>
        <location evidence="1">Mitochondrion</location>
    </subcellularLocation>
</comment>
<dbReference type="InterPro" id="IPR010591">
    <property type="entry name" value="ATP11"/>
</dbReference>
<dbReference type="PANTHER" id="PTHR13126:SF0">
    <property type="entry name" value="ATP SYNTHASE MITOCHONDRIAL F1 COMPLEX ASSEMBLY FACTOR 1"/>
    <property type="match status" value="1"/>
</dbReference>
<accession>A0A061AW45</accession>